<comment type="caution">
    <text evidence="9">The sequence shown here is derived from an EMBL/GenBank/DDBJ whole genome shotgun (WGS) entry which is preliminary data.</text>
</comment>
<dbReference type="PANTHER" id="PTHR33048">
    <property type="entry name" value="PTH11-LIKE INTEGRAL MEMBRANE PROTEIN (AFU_ORTHOLOGUE AFUA_5G11245)"/>
    <property type="match status" value="1"/>
</dbReference>
<evidence type="ECO:0000313" key="10">
    <source>
        <dbReference type="Proteomes" id="UP000799439"/>
    </source>
</evidence>
<sequence>MASHNPAPSLNPYHNDYNSIISFDIASIVIAIACTTLRLYVRHSIVRKLDWDDWLLSTGVIFFTARCIADINGFVAFKDRGFAGGNPHALLMGTVTSLLHIVDSICIKAAYAVFYLRIIPAELGFRWHRAIIIIISAIFIGNVFSRIFVQLFKCGSPRNLANIPAHHCLKSSTQGVLYNMAYALDIINDWVLCLTAMDVVRRTVHNKKTKMSVIAVLSLGCLASCIAIVVPILNPLIGTAIGGVQNLRIPIIVDILVTCEALLSIVCFCLIALKPLFQQKIGPFIKASQSSSITMPTLPTWRSHSGSNIQDSRSPENALRSNDKPARLDSVFETPPPV</sequence>
<protein>
    <recommendedName>
        <fullName evidence="8">Rhodopsin domain-containing protein</fullName>
    </recommendedName>
</protein>
<dbReference type="GO" id="GO:0016020">
    <property type="term" value="C:membrane"/>
    <property type="evidence" value="ECO:0007669"/>
    <property type="project" value="UniProtKB-SubCell"/>
</dbReference>
<evidence type="ECO:0000256" key="6">
    <source>
        <dbReference type="SAM" id="MobiDB-lite"/>
    </source>
</evidence>
<keyword evidence="4 7" id="KW-0472">Membrane</keyword>
<evidence type="ECO:0000256" key="7">
    <source>
        <dbReference type="SAM" id="Phobius"/>
    </source>
</evidence>
<evidence type="ECO:0000256" key="5">
    <source>
        <dbReference type="ARBA" id="ARBA00038359"/>
    </source>
</evidence>
<accession>A0A9P4MKM1</accession>
<name>A0A9P4MKM1_9PEZI</name>
<feature type="transmembrane region" description="Helical" evidence="7">
    <location>
        <begin position="249"/>
        <end position="273"/>
    </location>
</feature>
<feature type="transmembrane region" description="Helical" evidence="7">
    <location>
        <begin position="53"/>
        <end position="77"/>
    </location>
</feature>
<evidence type="ECO:0000313" key="9">
    <source>
        <dbReference type="EMBL" id="KAF2150926.1"/>
    </source>
</evidence>
<dbReference type="Pfam" id="PF20684">
    <property type="entry name" value="Fung_rhodopsin"/>
    <property type="match status" value="1"/>
</dbReference>
<evidence type="ECO:0000256" key="3">
    <source>
        <dbReference type="ARBA" id="ARBA00022989"/>
    </source>
</evidence>
<feature type="transmembrane region" description="Helical" evidence="7">
    <location>
        <begin position="97"/>
        <end position="118"/>
    </location>
</feature>
<dbReference type="Proteomes" id="UP000799439">
    <property type="component" value="Unassembled WGS sequence"/>
</dbReference>
<feature type="transmembrane region" description="Helical" evidence="7">
    <location>
        <begin position="20"/>
        <end position="41"/>
    </location>
</feature>
<feature type="domain" description="Rhodopsin" evidence="8">
    <location>
        <begin position="37"/>
        <end position="278"/>
    </location>
</feature>
<evidence type="ECO:0000256" key="4">
    <source>
        <dbReference type="ARBA" id="ARBA00023136"/>
    </source>
</evidence>
<keyword evidence="3 7" id="KW-1133">Transmembrane helix</keyword>
<keyword evidence="10" id="KW-1185">Reference proteome</keyword>
<keyword evidence="2 7" id="KW-0812">Transmembrane</keyword>
<comment type="subcellular location">
    <subcellularLocation>
        <location evidence="1">Membrane</location>
        <topology evidence="1">Multi-pass membrane protein</topology>
    </subcellularLocation>
</comment>
<dbReference type="PANTHER" id="PTHR33048:SF47">
    <property type="entry name" value="INTEGRAL MEMBRANE PROTEIN-RELATED"/>
    <property type="match status" value="1"/>
</dbReference>
<feature type="transmembrane region" description="Helical" evidence="7">
    <location>
        <begin position="180"/>
        <end position="200"/>
    </location>
</feature>
<dbReference type="InterPro" id="IPR049326">
    <property type="entry name" value="Rhodopsin_dom_fungi"/>
</dbReference>
<reference evidence="9" key="1">
    <citation type="journal article" date="2020" name="Stud. Mycol.">
        <title>101 Dothideomycetes genomes: a test case for predicting lifestyles and emergence of pathogens.</title>
        <authorList>
            <person name="Haridas S."/>
            <person name="Albert R."/>
            <person name="Binder M."/>
            <person name="Bloem J."/>
            <person name="Labutti K."/>
            <person name="Salamov A."/>
            <person name="Andreopoulos B."/>
            <person name="Baker S."/>
            <person name="Barry K."/>
            <person name="Bills G."/>
            <person name="Bluhm B."/>
            <person name="Cannon C."/>
            <person name="Castanera R."/>
            <person name="Culley D."/>
            <person name="Daum C."/>
            <person name="Ezra D."/>
            <person name="Gonzalez J."/>
            <person name="Henrissat B."/>
            <person name="Kuo A."/>
            <person name="Liang C."/>
            <person name="Lipzen A."/>
            <person name="Lutzoni F."/>
            <person name="Magnuson J."/>
            <person name="Mondo S."/>
            <person name="Nolan M."/>
            <person name="Ohm R."/>
            <person name="Pangilinan J."/>
            <person name="Park H.-J."/>
            <person name="Ramirez L."/>
            <person name="Alfaro M."/>
            <person name="Sun H."/>
            <person name="Tritt A."/>
            <person name="Yoshinaga Y."/>
            <person name="Zwiers L.-H."/>
            <person name="Turgeon B."/>
            <person name="Goodwin S."/>
            <person name="Spatafora J."/>
            <person name="Crous P."/>
            <person name="Grigoriev I."/>
        </authorList>
    </citation>
    <scope>NUCLEOTIDE SEQUENCE</scope>
    <source>
        <strain evidence="9">CBS 260.36</strain>
    </source>
</reference>
<evidence type="ECO:0000256" key="1">
    <source>
        <dbReference type="ARBA" id="ARBA00004141"/>
    </source>
</evidence>
<feature type="transmembrane region" description="Helical" evidence="7">
    <location>
        <begin position="212"/>
        <end position="237"/>
    </location>
</feature>
<gene>
    <name evidence="9" type="ORF">K461DRAFT_295030</name>
</gene>
<evidence type="ECO:0000259" key="8">
    <source>
        <dbReference type="Pfam" id="PF20684"/>
    </source>
</evidence>
<dbReference type="EMBL" id="ML996088">
    <property type="protein sequence ID" value="KAF2150926.1"/>
    <property type="molecule type" value="Genomic_DNA"/>
</dbReference>
<dbReference type="InterPro" id="IPR052337">
    <property type="entry name" value="SAT4-like"/>
</dbReference>
<feature type="transmembrane region" description="Helical" evidence="7">
    <location>
        <begin position="130"/>
        <end position="149"/>
    </location>
</feature>
<organism evidence="9 10">
    <name type="scientific">Myriangium duriaei CBS 260.36</name>
    <dbReference type="NCBI Taxonomy" id="1168546"/>
    <lineage>
        <taxon>Eukaryota</taxon>
        <taxon>Fungi</taxon>
        <taxon>Dikarya</taxon>
        <taxon>Ascomycota</taxon>
        <taxon>Pezizomycotina</taxon>
        <taxon>Dothideomycetes</taxon>
        <taxon>Dothideomycetidae</taxon>
        <taxon>Myriangiales</taxon>
        <taxon>Myriangiaceae</taxon>
        <taxon>Myriangium</taxon>
    </lineage>
</organism>
<feature type="region of interest" description="Disordered" evidence="6">
    <location>
        <begin position="299"/>
        <end position="338"/>
    </location>
</feature>
<dbReference type="AlphaFoldDB" id="A0A9P4MKM1"/>
<proteinExistence type="inferred from homology"/>
<feature type="compositionally biased region" description="Polar residues" evidence="6">
    <location>
        <begin position="299"/>
        <end position="312"/>
    </location>
</feature>
<dbReference type="OrthoDB" id="3897607at2759"/>
<evidence type="ECO:0000256" key="2">
    <source>
        <dbReference type="ARBA" id="ARBA00022692"/>
    </source>
</evidence>
<comment type="similarity">
    <text evidence="5">Belongs to the SAT4 family.</text>
</comment>